<dbReference type="SUPFAM" id="SSF54292">
    <property type="entry name" value="2Fe-2S ferredoxin-like"/>
    <property type="match status" value="1"/>
</dbReference>
<comment type="caution">
    <text evidence="2">The sequence shown here is derived from an EMBL/GenBank/DDBJ whole genome shotgun (WGS) entry which is preliminary data.</text>
</comment>
<gene>
    <name evidence="2" type="ORF">V6242_06950</name>
</gene>
<accession>A0ABU9G312</accession>
<dbReference type="InterPro" id="IPR001041">
    <property type="entry name" value="2Fe-2S_ferredoxin-type"/>
</dbReference>
<keyword evidence="3" id="KW-1185">Reference proteome</keyword>
<dbReference type="Proteomes" id="UP001379949">
    <property type="component" value="Unassembled WGS sequence"/>
</dbReference>
<dbReference type="RefSeq" id="WP_341566766.1">
    <property type="nucleotide sequence ID" value="NZ_JBAKAR010000004.1"/>
</dbReference>
<sequence length="280" mass="30052">MGSQALTVELDGKCFDAMRGDNLLESLLSQGAYVRHGCRAGACGACRLYDQDNCESILSCQTSLSSGMSLTTQIHSASSVFSILSKRTLSDTAVELTLLGPSDDSFGDRVSVSFSEGAEQGFYECMALNSAGAPLKVVLQKDAITALAWQSMLSLAEGDSLQVALSSGVRKGRLLFEMGISGEPVVVVSSSYNGVFESYWRDALADYSVQYLGHYLLPANNEPSLGLGADAFVSFLKEALANADHGALNIIYHGQQISAQEWALSLRPLRVRTSQLHFVR</sequence>
<dbReference type="Pfam" id="PF00111">
    <property type="entry name" value="Fer2"/>
    <property type="match status" value="1"/>
</dbReference>
<dbReference type="PROSITE" id="PS51085">
    <property type="entry name" value="2FE2S_FER_2"/>
    <property type="match status" value="1"/>
</dbReference>
<evidence type="ECO:0000259" key="1">
    <source>
        <dbReference type="PROSITE" id="PS51085"/>
    </source>
</evidence>
<dbReference type="InterPro" id="IPR006058">
    <property type="entry name" value="2Fe2S_fd_BS"/>
</dbReference>
<reference evidence="2 3" key="1">
    <citation type="submission" date="2024-02" db="EMBL/GenBank/DDBJ databases">
        <title>Bacteria isolated from the canopy kelp, Nereocystis luetkeana.</title>
        <authorList>
            <person name="Pfister C.A."/>
            <person name="Younker I.T."/>
            <person name="Light S.H."/>
        </authorList>
    </citation>
    <scope>NUCLEOTIDE SEQUENCE [LARGE SCALE GENOMIC DNA]</scope>
    <source>
        <strain evidence="2 3">TI.4.07</strain>
    </source>
</reference>
<protein>
    <submittedName>
        <fullName evidence="2">2Fe-2S iron-sulfur cluster binding domain-containing protein</fullName>
    </submittedName>
</protein>
<dbReference type="EMBL" id="JBAKAR010000004">
    <property type="protein sequence ID" value="MEL0612879.1"/>
    <property type="molecule type" value="Genomic_DNA"/>
</dbReference>
<dbReference type="Gene3D" id="3.10.20.30">
    <property type="match status" value="1"/>
</dbReference>
<name>A0ABU9G312_9GAMM</name>
<dbReference type="CDD" id="cd00207">
    <property type="entry name" value="fer2"/>
    <property type="match status" value="1"/>
</dbReference>
<dbReference type="InterPro" id="IPR012675">
    <property type="entry name" value="Beta-grasp_dom_sf"/>
</dbReference>
<dbReference type="PROSITE" id="PS00197">
    <property type="entry name" value="2FE2S_FER_1"/>
    <property type="match status" value="1"/>
</dbReference>
<feature type="domain" description="2Fe-2S ferredoxin-type" evidence="1">
    <location>
        <begin position="4"/>
        <end position="76"/>
    </location>
</feature>
<evidence type="ECO:0000313" key="2">
    <source>
        <dbReference type="EMBL" id="MEL0612879.1"/>
    </source>
</evidence>
<evidence type="ECO:0000313" key="3">
    <source>
        <dbReference type="Proteomes" id="UP001379949"/>
    </source>
</evidence>
<organism evidence="2 3">
    <name type="scientific">Marinomonas arenicola</name>
    <dbReference type="NCBI Taxonomy" id="569601"/>
    <lineage>
        <taxon>Bacteria</taxon>
        <taxon>Pseudomonadati</taxon>
        <taxon>Pseudomonadota</taxon>
        <taxon>Gammaproteobacteria</taxon>
        <taxon>Oceanospirillales</taxon>
        <taxon>Oceanospirillaceae</taxon>
        <taxon>Marinomonas</taxon>
    </lineage>
</organism>
<proteinExistence type="predicted"/>
<dbReference type="InterPro" id="IPR036010">
    <property type="entry name" value="2Fe-2S_ferredoxin-like_sf"/>
</dbReference>